<dbReference type="PANTHER" id="PTHR37471:SF1">
    <property type="entry name" value="AB HYDROLASE-1 DOMAIN-CONTAINING PROTEIN"/>
    <property type="match status" value="1"/>
</dbReference>
<dbReference type="Proteomes" id="UP000730481">
    <property type="component" value="Unassembled WGS sequence"/>
</dbReference>
<dbReference type="EMBL" id="PVQB02000804">
    <property type="protein sequence ID" value="KAF4333626.1"/>
    <property type="molecule type" value="Genomic_DNA"/>
</dbReference>
<dbReference type="PANTHER" id="PTHR37471">
    <property type="entry name" value="UNNAMED PRODUCT"/>
    <property type="match status" value="1"/>
</dbReference>
<evidence type="ECO:0000313" key="1">
    <source>
        <dbReference type="EMBL" id="KAF4333626.1"/>
    </source>
</evidence>
<sequence>MEEYDSIYDEELEEYVSEFEERLGRKLGLGRGTAKCLRMALDKDEILHLPDVACDFICRCPSQTNESLLSYFGSRDIGIAHTLFRRFFWANNLLWKEDLQNRPAAIVLVGRDSVLDTKSIRAYLLGAKDWARKTAEAAEEKSQDGNLKVIWFQDLDHGHVFDQNLTRLRFVEIVRAFCNEVDTACPKEVVNNIRKK</sequence>
<name>A0A9P5DQB0_9HYPO</name>
<protein>
    <submittedName>
        <fullName evidence="1">Ribose-phosphate pyrophosphokinase</fullName>
    </submittedName>
</protein>
<reference evidence="1" key="2">
    <citation type="submission" date="2020-02" db="EMBL/GenBank/DDBJ databases">
        <title>Identification and distribution of gene clusters putatively required for synthesis of sphingolipid metabolism inhibitors in phylogenetically diverse species of the filamentous fungus Fusarium.</title>
        <authorList>
            <person name="Kim H.-S."/>
            <person name="Busman M."/>
            <person name="Brown D.W."/>
            <person name="Divon H."/>
            <person name="Uhlig S."/>
            <person name="Proctor R.H."/>
        </authorList>
    </citation>
    <scope>NUCLEOTIDE SEQUENCE</scope>
    <source>
        <strain evidence="1">NRRL 25174</strain>
    </source>
</reference>
<keyword evidence="2" id="KW-1185">Reference proteome</keyword>
<reference evidence="1" key="1">
    <citation type="journal article" date="2017" name="Mycologia">
        <title>Fusarium algeriense, sp. nov., a novel toxigenic crown rot pathogen of durum wheat from Algeria is nested in the Fusarium burgessii species complex.</title>
        <authorList>
            <person name="Laraba I."/>
            <person name="Keddad A."/>
            <person name="Boureghda H."/>
            <person name="Abdallah N."/>
            <person name="Vaughan M.M."/>
            <person name="Proctor R.H."/>
            <person name="Busman M."/>
            <person name="O'Donnell K."/>
        </authorList>
    </citation>
    <scope>NUCLEOTIDE SEQUENCE</scope>
    <source>
        <strain evidence="1">NRRL 25174</strain>
    </source>
</reference>
<organism evidence="1 2">
    <name type="scientific">Fusarium beomiforme</name>
    <dbReference type="NCBI Taxonomy" id="44412"/>
    <lineage>
        <taxon>Eukaryota</taxon>
        <taxon>Fungi</taxon>
        <taxon>Dikarya</taxon>
        <taxon>Ascomycota</taxon>
        <taxon>Pezizomycotina</taxon>
        <taxon>Sordariomycetes</taxon>
        <taxon>Hypocreomycetidae</taxon>
        <taxon>Hypocreales</taxon>
        <taxon>Nectriaceae</taxon>
        <taxon>Fusarium</taxon>
        <taxon>Fusarium burgessii species complex</taxon>
    </lineage>
</organism>
<accession>A0A9P5DQB0</accession>
<proteinExistence type="predicted"/>
<evidence type="ECO:0000313" key="2">
    <source>
        <dbReference type="Proteomes" id="UP000730481"/>
    </source>
</evidence>
<dbReference type="AlphaFoldDB" id="A0A9P5DQB0"/>
<comment type="caution">
    <text evidence="1">The sequence shown here is derived from an EMBL/GenBank/DDBJ whole genome shotgun (WGS) entry which is preliminary data.</text>
</comment>
<gene>
    <name evidence="1" type="ORF">FBEOM_12545</name>
</gene>
<dbReference type="OrthoDB" id="6431331at2759"/>